<keyword evidence="3" id="KW-1185">Reference proteome</keyword>
<dbReference type="GO" id="GO:0016301">
    <property type="term" value="F:kinase activity"/>
    <property type="evidence" value="ECO:0007669"/>
    <property type="project" value="UniProtKB-KW"/>
</dbReference>
<protein>
    <submittedName>
        <fullName evidence="2">Mitogen-activated protein kinase kinase kinase MLK4</fullName>
    </submittedName>
</protein>
<evidence type="ECO:0000256" key="1">
    <source>
        <dbReference type="SAM" id="MobiDB-lite"/>
    </source>
</evidence>
<dbReference type="OrthoDB" id="5962695at2759"/>
<accession>A0A2B4S3Y3</accession>
<gene>
    <name evidence="2" type="primary">MLK4</name>
    <name evidence="2" type="ORF">AWC38_SpisGene10782</name>
</gene>
<dbReference type="EMBL" id="LSMT01000172">
    <property type="protein sequence ID" value="PFX24611.1"/>
    <property type="molecule type" value="Genomic_DNA"/>
</dbReference>
<keyword evidence="2" id="KW-0808">Transferase</keyword>
<sequence>MKLLSDQKDAQFKADLEAMSGEIREMGKANTKTYEELLEQMTLASFGAPMWETLARKVPWSWLTGITLKQALCRDRMTLPMLEIWPGEIESVMKKCFNDAVDRPNFCSVHEYLSTIENSGGGLTSEVLDGAFPDWCEVHLGSIQNATQRVRTRAQTRREREVEQYGYQIAKQLELDRDIRRRSRRYSRPTWAKEVALTRAIARDLERVQNYTWKTYDTASKDKTSIRRGRKHSVLNEETFDRLLTTSSKYLKKDWSKVLHGMGKLKKLDERIKGKADSREISKGREVGSNFMDETLQGSANTEACRSRRKLVTSELTEKHPPNTHSVAIALALASSSSEVVDTRHTSKVAGLGSNVESNTLHCSVNTEPCGSRKKSLASELTEVRRPRAHSVVKVEVSSSAEIADTQDTSEINEFGSKIKSNTFYCGANAEPCGSGKNSLTSEFAEKRRRRAHSAAKVEASQSVEVAVTRDTSEGKEFGSNLKGNNLHCSVNAEASRSGENYVTPEVTEESQLKAHSVVEVEASPSADVADTRDTSKATEFGNKLEDYTLHCSLNAVECGSRRNFVTSELVEKRQLDTHSVTKGEAGSSVAIADTRDNSEVTAFGSTQQCNVNSEAYRSRKKSAVSEIPEKGKLDAHLAVKAERSAVRSSKLMDLPRETQTKGTEGPESLSESLTESRGGRCNDVCVKSFHTKSLAMRPIGEHQNIHRMRSQTTSQVEESLFDEFSSRDNDELAGNIDESESVVRGKTLPSISGGSLVMKSNILRHLTETTSDISKKFDEAKDGKREGATVQLSPAFSGVRKCEPRKERLSSLRQELGGRNSFNPKTMSFGTKETSSVLYFKGDTPISRKKLKKVRSNFLGQEPTEALTIKCNSLMTESVGRDDSALGNPKLLTYSWFAVGSK</sequence>
<organism evidence="2 3">
    <name type="scientific">Stylophora pistillata</name>
    <name type="common">Smooth cauliflower coral</name>
    <dbReference type="NCBI Taxonomy" id="50429"/>
    <lineage>
        <taxon>Eukaryota</taxon>
        <taxon>Metazoa</taxon>
        <taxon>Cnidaria</taxon>
        <taxon>Anthozoa</taxon>
        <taxon>Hexacorallia</taxon>
        <taxon>Scleractinia</taxon>
        <taxon>Astrocoeniina</taxon>
        <taxon>Pocilloporidae</taxon>
        <taxon>Stylophora</taxon>
    </lineage>
</organism>
<dbReference type="Proteomes" id="UP000225706">
    <property type="component" value="Unassembled WGS sequence"/>
</dbReference>
<evidence type="ECO:0000313" key="3">
    <source>
        <dbReference type="Proteomes" id="UP000225706"/>
    </source>
</evidence>
<proteinExistence type="predicted"/>
<reference evidence="3" key="1">
    <citation type="journal article" date="2017" name="bioRxiv">
        <title>Comparative analysis of the genomes of Stylophora pistillata and Acropora digitifera provides evidence for extensive differences between species of corals.</title>
        <authorList>
            <person name="Voolstra C.R."/>
            <person name="Li Y."/>
            <person name="Liew Y.J."/>
            <person name="Baumgarten S."/>
            <person name="Zoccola D."/>
            <person name="Flot J.-F."/>
            <person name="Tambutte S."/>
            <person name="Allemand D."/>
            <person name="Aranda M."/>
        </authorList>
    </citation>
    <scope>NUCLEOTIDE SEQUENCE [LARGE SCALE GENOMIC DNA]</scope>
</reference>
<evidence type="ECO:0000313" key="2">
    <source>
        <dbReference type="EMBL" id="PFX24611.1"/>
    </source>
</evidence>
<dbReference type="AlphaFoldDB" id="A0A2B4S3Y3"/>
<name>A0A2B4S3Y3_STYPI</name>
<comment type="caution">
    <text evidence="2">The sequence shown here is derived from an EMBL/GenBank/DDBJ whole genome shotgun (WGS) entry which is preliminary data.</text>
</comment>
<feature type="region of interest" description="Disordered" evidence="1">
    <location>
        <begin position="648"/>
        <end position="677"/>
    </location>
</feature>
<keyword evidence="2" id="KW-0418">Kinase</keyword>